<feature type="transmembrane region" description="Helical" evidence="1">
    <location>
        <begin position="38"/>
        <end position="55"/>
    </location>
</feature>
<proteinExistence type="predicted"/>
<evidence type="ECO:0000313" key="3">
    <source>
        <dbReference type="Proteomes" id="UP001500305"/>
    </source>
</evidence>
<keyword evidence="1" id="KW-1133">Transmembrane helix</keyword>
<dbReference type="EMBL" id="BAAATR010000011">
    <property type="protein sequence ID" value="GAA2245722.1"/>
    <property type="molecule type" value="Genomic_DNA"/>
</dbReference>
<accession>A0ABN3E0I0</accession>
<reference evidence="2 3" key="1">
    <citation type="journal article" date="2019" name="Int. J. Syst. Evol. Microbiol.">
        <title>The Global Catalogue of Microorganisms (GCM) 10K type strain sequencing project: providing services to taxonomists for standard genome sequencing and annotation.</title>
        <authorList>
            <consortium name="The Broad Institute Genomics Platform"/>
            <consortium name="The Broad Institute Genome Sequencing Center for Infectious Disease"/>
            <person name="Wu L."/>
            <person name="Ma J."/>
        </authorList>
    </citation>
    <scope>NUCLEOTIDE SEQUENCE [LARGE SCALE GENOMIC DNA]</scope>
    <source>
        <strain evidence="2 3">JCM 7356</strain>
    </source>
</reference>
<dbReference type="Proteomes" id="UP001500305">
    <property type="component" value="Unassembled WGS sequence"/>
</dbReference>
<protein>
    <submittedName>
        <fullName evidence="2">Uncharacterized protein</fullName>
    </submittedName>
</protein>
<keyword evidence="1" id="KW-0812">Transmembrane</keyword>
<name>A0ABN3E0I0_9ACTN</name>
<feature type="transmembrane region" description="Helical" evidence="1">
    <location>
        <begin position="62"/>
        <end position="82"/>
    </location>
</feature>
<organism evidence="2 3">
    <name type="scientific">Kitasatospora cystarginea</name>
    <dbReference type="NCBI Taxonomy" id="58350"/>
    <lineage>
        <taxon>Bacteria</taxon>
        <taxon>Bacillati</taxon>
        <taxon>Actinomycetota</taxon>
        <taxon>Actinomycetes</taxon>
        <taxon>Kitasatosporales</taxon>
        <taxon>Streptomycetaceae</taxon>
        <taxon>Kitasatospora</taxon>
    </lineage>
</organism>
<keyword evidence="3" id="KW-1185">Reference proteome</keyword>
<sequence length="88" mass="8851">MWLLWGGVIVLSVVTVSRGFLRAGKARMTRLGALGDPIALGAGGAGAAAAGLGAAAMALNPVVVAGTAFFWGLTAIEVAYYARHHANT</sequence>
<comment type="caution">
    <text evidence="2">The sequence shown here is derived from an EMBL/GenBank/DDBJ whole genome shotgun (WGS) entry which is preliminary data.</text>
</comment>
<keyword evidence="1" id="KW-0472">Membrane</keyword>
<evidence type="ECO:0000256" key="1">
    <source>
        <dbReference type="SAM" id="Phobius"/>
    </source>
</evidence>
<gene>
    <name evidence="2" type="ORF">GCM10010430_29540</name>
</gene>
<evidence type="ECO:0000313" key="2">
    <source>
        <dbReference type="EMBL" id="GAA2245722.1"/>
    </source>
</evidence>